<dbReference type="InterPro" id="IPR002018">
    <property type="entry name" value="CarbesteraseB"/>
</dbReference>
<organism evidence="2">
    <name type="scientific">Gongylonema pulchrum</name>
    <dbReference type="NCBI Taxonomy" id="637853"/>
    <lineage>
        <taxon>Eukaryota</taxon>
        <taxon>Metazoa</taxon>
        <taxon>Ecdysozoa</taxon>
        <taxon>Nematoda</taxon>
        <taxon>Chromadorea</taxon>
        <taxon>Rhabditida</taxon>
        <taxon>Spirurina</taxon>
        <taxon>Spiruromorpha</taxon>
        <taxon>Spiruroidea</taxon>
        <taxon>Gongylonematidae</taxon>
        <taxon>Gongylonema</taxon>
    </lineage>
</organism>
<dbReference type="AlphaFoldDB" id="A0A183D463"/>
<feature type="domain" description="Carboxylesterase type B" evidence="1">
    <location>
        <begin position="4"/>
        <end position="130"/>
    </location>
</feature>
<name>A0A183D463_9BILA</name>
<dbReference type="SUPFAM" id="SSF53474">
    <property type="entry name" value="alpha/beta-Hydrolases"/>
    <property type="match status" value="1"/>
</dbReference>
<accession>A0A183D463</accession>
<evidence type="ECO:0000259" key="1">
    <source>
        <dbReference type="Pfam" id="PF00135"/>
    </source>
</evidence>
<dbReference type="Pfam" id="PF00135">
    <property type="entry name" value="COesterase"/>
    <property type="match status" value="1"/>
</dbReference>
<dbReference type="WBParaSite" id="GPUH_0000351001-mRNA-1">
    <property type="protein sequence ID" value="GPUH_0000351001-mRNA-1"/>
    <property type="gene ID" value="GPUH_0000351001"/>
</dbReference>
<evidence type="ECO:0000313" key="2">
    <source>
        <dbReference type="WBParaSite" id="GPUH_0000351001-mRNA-1"/>
    </source>
</evidence>
<dbReference type="InterPro" id="IPR029058">
    <property type="entry name" value="AB_hydrolase_fold"/>
</dbReference>
<dbReference type="Gene3D" id="3.40.50.1820">
    <property type="entry name" value="alpha/beta hydrolase"/>
    <property type="match status" value="1"/>
</dbReference>
<sequence>LNEAEQRHVLLNIVSDQNFVAPAAREALLYARNNRIVYAYVFEYENAHLLANIRASGIQKGDFYSKQKMTNTNFYTLISGASHGNDCSFIFNNALLSHSSSNATRSVKWNEEEQEITLRLINQIADFVHKRSRVMLDYY</sequence>
<proteinExistence type="predicted"/>
<reference evidence="2" key="1">
    <citation type="submission" date="2016-06" db="UniProtKB">
        <authorList>
            <consortium name="WormBaseParasite"/>
        </authorList>
    </citation>
    <scope>IDENTIFICATION</scope>
</reference>
<protein>
    <submittedName>
        <fullName evidence="2">COesterase domain-containing protein</fullName>
    </submittedName>
</protein>